<reference evidence="1" key="1">
    <citation type="submission" date="2019-05" db="EMBL/GenBank/DDBJ databases">
        <title>Annotation for the trematode Fasciolopsis buski.</title>
        <authorList>
            <person name="Choi Y.-J."/>
        </authorList>
    </citation>
    <scope>NUCLEOTIDE SEQUENCE</scope>
    <source>
        <strain evidence="1">HT</strain>
        <tissue evidence="1">Whole worm</tissue>
    </source>
</reference>
<evidence type="ECO:0000313" key="1">
    <source>
        <dbReference type="EMBL" id="KAA0200643.1"/>
    </source>
</evidence>
<accession>A0A8E0S3G1</accession>
<dbReference type="Proteomes" id="UP000728185">
    <property type="component" value="Unassembled WGS sequence"/>
</dbReference>
<proteinExistence type="predicted"/>
<keyword evidence="2" id="KW-1185">Reference proteome</keyword>
<organism evidence="1 2">
    <name type="scientific">Fasciolopsis buskii</name>
    <dbReference type="NCBI Taxonomy" id="27845"/>
    <lineage>
        <taxon>Eukaryota</taxon>
        <taxon>Metazoa</taxon>
        <taxon>Spiralia</taxon>
        <taxon>Lophotrochozoa</taxon>
        <taxon>Platyhelminthes</taxon>
        <taxon>Trematoda</taxon>
        <taxon>Digenea</taxon>
        <taxon>Plagiorchiida</taxon>
        <taxon>Echinostomata</taxon>
        <taxon>Echinostomatoidea</taxon>
        <taxon>Fasciolidae</taxon>
        <taxon>Fasciolopsis</taxon>
    </lineage>
</organism>
<comment type="caution">
    <text evidence="1">The sequence shown here is derived from an EMBL/GenBank/DDBJ whole genome shotgun (WGS) entry which is preliminary data.</text>
</comment>
<gene>
    <name evidence="1" type="ORF">FBUS_10420</name>
</gene>
<evidence type="ECO:0000313" key="2">
    <source>
        <dbReference type="Proteomes" id="UP000728185"/>
    </source>
</evidence>
<dbReference type="AlphaFoldDB" id="A0A8E0S3G1"/>
<sequence>MCESARDEMAASCISSLTSNVVTGAINTPIDCACATCTSVSSISSIPFTNASPTRLSISASADSTAVNFPGPLTTTTNVAARTPLDRPVPRHKRVPLASFNPSLVSYPTDSGSQVAAELIASTPSTCSPENYSVCSHR</sequence>
<dbReference type="EMBL" id="LUCM01000373">
    <property type="protein sequence ID" value="KAA0200643.1"/>
    <property type="molecule type" value="Genomic_DNA"/>
</dbReference>
<name>A0A8E0S3G1_9TREM</name>
<protein>
    <submittedName>
        <fullName evidence="1">Uncharacterized protein</fullName>
    </submittedName>
</protein>